<dbReference type="InterPro" id="IPR050503">
    <property type="entry name" value="cAMP-dep_PK_reg_su-like"/>
</dbReference>
<dbReference type="EMBL" id="CAJOBA010005630">
    <property type="protein sequence ID" value="CAF3749703.1"/>
    <property type="molecule type" value="Genomic_DNA"/>
</dbReference>
<keyword evidence="3" id="KW-0114">cAMP</keyword>
<dbReference type="PRINTS" id="PR00103">
    <property type="entry name" value="CAMPKINASE"/>
</dbReference>
<reference evidence="7" key="1">
    <citation type="submission" date="2021-02" db="EMBL/GenBank/DDBJ databases">
        <authorList>
            <person name="Nowell W R."/>
        </authorList>
    </citation>
    <scope>NUCLEOTIDE SEQUENCE</scope>
</reference>
<dbReference type="Proteomes" id="UP000677228">
    <property type="component" value="Unassembled WGS sequence"/>
</dbReference>
<dbReference type="InterPro" id="IPR018488">
    <property type="entry name" value="cNMP-bd_CS"/>
</dbReference>
<dbReference type="InterPro" id="IPR000595">
    <property type="entry name" value="cNMP-bd_dom"/>
</dbReference>
<name>A0A814FDB4_9BILA</name>
<dbReference type="InterPro" id="IPR018490">
    <property type="entry name" value="cNMP-bd_dom_sf"/>
</dbReference>
<organism evidence="7 10">
    <name type="scientific">Didymodactylos carnosus</name>
    <dbReference type="NCBI Taxonomy" id="1234261"/>
    <lineage>
        <taxon>Eukaryota</taxon>
        <taxon>Metazoa</taxon>
        <taxon>Spiralia</taxon>
        <taxon>Gnathifera</taxon>
        <taxon>Rotifera</taxon>
        <taxon>Eurotatoria</taxon>
        <taxon>Bdelloidea</taxon>
        <taxon>Philodinida</taxon>
        <taxon>Philodinidae</taxon>
        <taxon>Didymodactylos</taxon>
    </lineage>
</organism>
<keyword evidence="2" id="KW-0547">Nucleotide-binding</keyword>
<dbReference type="Gene3D" id="2.60.120.10">
    <property type="entry name" value="Jelly Rolls"/>
    <property type="match status" value="2"/>
</dbReference>
<dbReference type="GO" id="GO:0005952">
    <property type="term" value="C:cAMP-dependent protein kinase complex"/>
    <property type="evidence" value="ECO:0007669"/>
    <property type="project" value="InterPro"/>
</dbReference>
<accession>A0A814FDB4</accession>
<evidence type="ECO:0000313" key="9">
    <source>
        <dbReference type="EMBL" id="CAF3754226.1"/>
    </source>
</evidence>
<dbReference type="Proteomes" id="UP000681722">
    <property type="component" value="Unassembled WGS sequence"/>
</dbReference>
<evidence type="ECO:0000313" key="7">
    <source>
        <dbReference type="EMBL" id="CAF0981702.1"/>
    </source>
</evidence>
<dbReference type="AlphaFoldDB" id="A0A814FDB4"/>
<evidence type="ECO:0000313" key="8">
    <source>
        <dbReference type="EMBL" id="CAF3749703.1"/>
    </source>
</evidence>
<evidence type="ECO:0000256" key="3">
    <source>
        <dbReference type="ARBA" id="ARBA00023149"/>
    </source>
</evidence>
<evidence type="ECO:0000256" key="2">
    <source>
        <dbReference type="ARBA" id="ARBA00022566"/>
    </source>
</evidence>
<dbReference type="GO" id="GO:0004862">
    <property type="term" value="F:cAMP-dependent protein kinase inhibitor activity"/>
    <property type="evidence" value="ECO:0007669"/>
    <property type="project" value="TreeGrafter"/>
</dbReference>
<feature type="compositionally biased region" description="Acidic residues" evidence="4">
    <location>
        <begin position="140"/>
        <end position="149"/>
    </location>
</feature>
<comment type="caution">
    <text evidence="7">The sequence shown here is derived from an EMBL/GenBank/DDBJ whole genome shotgun (WGS) entry which is preliminary data.</text>
</comment>
<evidence type="ECO:0000256" key="1">
    <source>
        <dbReference type="ARBA" id="ARBA00005753"/>
    </source>
</evidence>
<evidence type="ECO:0000259" key="5">
    <source>
        <dbReference type="PROSITE" id="PS50042"/>
    </source>
</evidence>
<dbReference type="SUPFAM" id="SSF51206">
    <property type="entry name" value="cAMP-binding domain-like"/>
    <property type="match status" value="2"/>
</dbReference>
<dbReference type="InterPro" id="IPR014710">
    <property type="entry name" value="RmlC-like_jellyroll"/>
</dbReference>
<dbReference type="SMART" id="SM00100">
    <property type="entry name" value="cNMP"/>
    <property type="match status" value="1"/>
</dbReference>
<dbReference type="GO" id="GO:0005829">
    <property type="term" value="C:cytosol"/>
    <property type="evidence" value="ECO:0007669"/>
    <property type="project" value="TreeGrafter"/>
</dbReference>
<evidence type="ECO:0000313" key="6">
    <source>
        <dbReference type="EMBL" id="CAF0979061.1"/>
    </source>
</evidence>
<gene>
    <name evidence="7" type="ORF">GPM918_LOCUS12783</name>
    <name evidence="6" type="ORF">OVA965_LOCUS13488</name>
    <name evidence="9" type="ORF">SRO942_LOCUS12783</name>
    <name evidence="8" type="ORF">TMI583_LOCUS13491</name>
</gene>
<proteinExistence type="inferred from homology"/>
<comment type="similarity">
    <text evidence="1">Belongs to the cAMP-dependent kinase regulatory chain family.</text>
</comment>
<dbReference type="PANTHER" id="PTHR11635">
    <property type="entry name" value="CAMP-DEPENDENT PROTEIN KINASE REGULATORY CHAIN"/>
    <property type="match status" value="1"/>
</dbReference>
<feature type="domain" description="Cyclic nucleotide-binding" evidence="5">
    <location>
        <begin position="247"/>
        <end position="368"/>
    </location>
</feature>
<dbReference type="PANTHER" id="PTHR11635:SF152">
    <property type="entry name" value="CAMP-DEPENDENT PROTEIN KINASE TYPE I REGULATORY SUBUNIT-RELATED"/>
    <property type="match status" value="1"/>
</dbReference>
<feature type="region of interest" description="Disordered" evidence="4">
    <location>
        <begin position="121"/>
        <end position="165"/>
    </location>
</feature>
<dbReference type="Proteomes" id="UP000682733">
    <property type="component" value="Unassembled WGS sequence"/>
</dbReference>
<dbReference type="Pfam" id="PF00027">
    <property type="entry name" value="cNMP_binding"/>
    <property type="match status" value="1"/>
</dbReference>
<protein>
    <recommendedName>
        <fullName evidence="5">Cyclic nucleotide-binding domain-containing protein</fullName>
    </recommendedName>
</protein>
<keyword evidence="2" id="KW-0116">cAMP-binding</keyword>
<dbReference type="Proteomes" id="UP000663829">
    <property type="component" value="Unassembled WGS sequence"/>
</dbReference>
<evidence type="ECO:0000256" key="4">
    <source>
        <dbReference type="SAM" id="MobiDB-lite"/>
    </source>
</evidence>
<dbReference type="GO" id="GO:0030552">
    <property type="term" value="F:cAMP binding"/>
    <property type="evidence" value="ECO:0007669"/>
    <property type="project" value="UniProtKB-KW"/>
</dbReference>
<keyword evidence="10" id="KW-1185">Reference proteome</keyword>
<dbReference type="EMBL" id="CAJOBC010002839">
    <property type="protein sequence ID" value="CAF3754226.1"/>
    <property type="molecule type" value="Genomic_DNA"/>
</dbReference>
<evidence type="ECO:0000313" key="10">
    <source>
        <dbReference type="Proteomes" id="UP000663829"/>
    </source>
</evidence>
<sequence>MRRDELRIKIYEGRIEKSIRDESRGHLLLRKECLNEQTSMTDQIFLSDSIKPSDASIHDGLCYAMHYSRVIMEKIIVKFTREPNSLHEILEEFVVSVIHLKVRSCDLHRYAHKYFTEHDKSNRSMEMDDETEQQMRQQSDEIEEADETDGLSLPPAHSDKTKDEQEFLRSAIPQSLPFHALDRSRSNREHDEEDYFYWVQSGVYEAKINDKIVTEYNNKGSFGELALLYLQSRQATVTCSFVKRCDILKNVSDKELLDITDCMKEGEYILNDAIIQEGDEANAMYYIENGQIEIRVKDEKTGKHLLVKTCNSGEYFGERVFLFNDKRAASAIATTYCKLLTLDRNNFDRLFGSVKSILKRNASNYDTILKQIQNRQL</sequence>
<dbReference type="OrthoDB" id="417078at2759"/>
<feature type="domain" description="Cyclic nucleotide-binding" evidence="5">
    <location>
        <begin position="188"/>
        <end position="237"/>
    </location>
</feature>
<dbReference type="EMBL" id="CAJNOQ010002839">
    <property type="protein sequence ID" value="CAF0981702.1"/>
    <property type="molecule type" value="Genomic_DNA"/>
</dbReference>
<dbReference type="GO" id="GO:0034236">
    <property type="term" value="F:protein kinase A catalytic subunit binding"/>
    <property type="evidence" value="ECO:0007669"/>
    <property type="project" value="TreeGrafter"/>
</dbReference>
<dbReference type="CDD" id="cd00038">
    <property type="entry name" value="CAP_ED"/>
    <property type="match status" value="1"/>
</dbReference>
<dbReference type="PROSITE" id="PS00888">
    <property type="entry name" value="CNMP_BINDING_1"/>
    <property type="match status" value="1"/>
</dbReference>
<dbReference type="PROSITE" id="PS50042">
    <property type="entry name" value="CNMP_BINDING_3"/>
    <property type="match status" value="2"/>
</dbReference>
<dbReference type="EMBL" id="CAJNOK010005624">
    <property type="protein sequence ID" value="CAF0979061.1"/>
    <property type="molecule type" value="Genomic_DNA"/>
</dbReference>